<gene>
    <name evidence="1" type="ORF">EM595_p0113</name>
</gene>
<geneLocation type="plasmid" evidence="2">
    <name>pEM01</name>
</geneLocation>
<evidence type="ECO:0000313" key="1">
    <source>
        <dbReference type="EMBL" id="CUU25813.1"/>
    </source>
</evidence>
<dbReference type="KEGG" id="ege:EM595_p0113"/>
<reference evidence="2" key="1">
    <citation type="submission" date="2015-11" db="EMBL/GenBank/DDBJ databases">
        <authorList>
            <person name="Blom J."/>
        </authorList>
    </citation>
    <scope>NUCLEOTIDE SEQUENCE [LARGE SCALE GENOMIC DNA]</scope>
    <source>
        <plasmid evidence="2">pEM01</plasmid>
    </source>
</reference>
<keyword evidence="2" id="KW-1185">Reference proteome</keyword>
<dbReference type="Proteomes" id="UP000059419">
    <property type="component" value="Plasmid pEM01"/>
</dbReference>
<name>A0A0U5L9K3_9GAMM</name>
<evidence type="ECO:0000313" key="2">
    <source>
        <dbReference type="Proteomes" id="UP000059419"/>
    </source>
</evidence>
<proteinExistence type="predicted"/>
<organism evidence="1 2">
    <name type="scientific">Duffyella gerundensis</name>
    <dbReference type="NCBI Taxonomy" id="1619313"/>
    <lineage>
        <taxon>Bacteria</taxon>
        <taxon>Pseudomonadati</taxon>
        <taxon>Pseudomonadota</taxon>
        <taxon>Gammaproteobacteria</taxon>
        <taxon>Enterobacterales</taxon>
        <taxon>Erwiniaceae</taxon>
        <taxon>Duffyella</taxon>
    </lineage>
</organism>
<dbReference type="EMBL" id="LN907828">
    <property type="protein sequence ID" value="CUU25813.1"/>
    <property type="molecule type" value="Genomic_DNA"/>
</dbReference>
<sequence>MGMRGRICIKRATLRGAARCREEIQAGYGFGYKMEYLWLSGDGARPNAGTSMAQGCP</sequence>
<dbReference type="AlphaFoldDB" id="A0A0U5L9K3"/>
<dbReference type="PATRIC" id="fig|1619313.3.peg.3715"/>
<accession>A0A0U5L9K3</accession>
<protein>
    <submittedName>
        <fullName evidence="1">Uncharacterized protein</fullName>
    </submittedName>
</protein>